<comment type="caution">
    <text evidence="4">The sequence shown here is derived from an EMBL/GenBank/DDBJ whole genome shotgun (WGS) entry which is preliminary data.</text>
</comment>
<reference evidence="4 5" key="1">
    <citation type="journal article" date="2021" name="Cell">
        <title>Tracing the genetic footprints of vertebrate landing in non-teleost ray-finned fishes.</title>
        <authorList>
            <person name="Bi X."/>
            <person name="Wang K."/>
            <person name="Yang L."/>
            <person name="Pan H."/>
            <person name="Jiang H."/>
            <person name="Wei Q."/>
            <person name="Fang M."/>
            <person name="Yu H."/>
            <person name="Zhu C."/>
            <person name="Cai Y."/>
            <person name="He Y."/>
            <person name="Gan X."/>
            <person name="Zeng H."/>
            <person name="Yu D."/>
            <person name="Zhu Y."/>
            <person name="Jiang H."/>
            <person name="Qiu Q."/>
            <person name="Yang H."/>
            <person name="Zhang Y.E."/>
            <person name="Wang W."/>
            <person name="Zhu M."/>
            <person name="He S."/>
            <person name="Zhang G."/>
        </authorList>
    </citation>
    <scope>NUCLEOTIDE SEQUENCE [LARGE SCALE GENOMIC DNA]</scope>
    <source>
        <strain evidence="4">Bchr_013</strain>
    </source>
</reference>
<evidence type="ECO:0000259" key="3">
    <source>
        <dbReference type="PROSITE" id="PS50835"/>
    </source>
</evidence>
<feature type="domain" description="Ig-like" evidence="3">
    <location>
        <begin position="177"/>
        <end position="261"/>
    </location>
</feature>
<dbReference type="Proteomes" id="UP000886611">
    <property type="component" value="Unassembled WGS sequence"/>
</dbReference>
<feature type="transmembrane region" description="Helical" evidence="2">
    <location>
        <begin position="394"/>
        <end position="414"/>
    </location>
</feature>
<keyword evidence="2" id="KW-0812">Transmembrane</keyword>
<dbReference type="AlphaFoldDB" id="A0A8X8BL27"/>
<evidence type="ECO:0000313" key="4">
    <source>
        <dbReference type="EMBL" id="KAG2458789.1"/>
    </source>
</evidence>
<keyword evidence="5" id="KW-1185">Reference proteome</keyword>
<proteinExistence type="predicted"/>
<feature type="non-terminal residue" evidence="4">
    <location>
        <position position="1"/>
    </location>
</feature>
<dbReference type="SMART" id="SM00409">
    <property type="entry name" value="IG"/>
    <property type="match status" value="2"/>
</dbReference>
<dbReference type="Pfam" id="PF07654">
    <property type="entry name" value="C1-set"/>
    <property type="match status" value="1"/>
</dbReference>
<dbReference type="EMBL" id="JAATIS010005477">
    <property type="protein sequence ID" value="KAG2458789.1"/>
    <property type="molecule type" value="Genomic_DNA"/>
</dbReference>
<gene>
    <name evidence="4" type="primary">Tapbpl_0</name>
    <name evidence="4" type="ORF">GTO96_0019676</name>
</gene>
<dbReference type="Pfam" id="PF07686">
    <property type="entry name" value="V-set"/>
    <property type="match status" value="1"/>
</dbReference>
<dbReference type="InterPro" id="IPR003597">
    <property type="entry name" value="Ig_C1-set"/>
</dbReference>
<name>A0A8X8BL27_POLSE</name>
<dbReference type="InterPro" id="IPR003006">
    <property type="entry name" value="Ig/MHC_CS"/>
</dbReference>
<dbReference type="InterPro" id="IPR036179">
    <property type="entry name" value="Ig-like_dom_sf"/>
</dbReference>
<protein>
    <submittedName>
        <fullName evidence="4">TPSNR protein</fullName>
    </submittedName>
</protein>
<accession>A0A8X8BL27</accession>
<dbReference type="InterPro" id="IPR003599">
    <property type="entry name" value="Ig_sub"/>
</dbReference>
<dbReference type="Gene3D" id="2.60.40.10">
    <property type="entry name" value="Immunoglobulins"/>
    <property type="match status" value="3"/>
</dbReference>
<evidence type="ECO:0000313" key="5">
    <source>
        <dbReference type="Proteomes" id="UP000886611"/>
    </source>
</evidence>
<evidence type="ECO:0000256" key="1">
    <source>
        <dbReference type="ARBA" id="ARBA00023319"/>
    </source>
</evidence>
<dbReference type="PROSITE" id="PS50835">
    <property type="entry name" value="IG_LIKE"/>
    <property type="match status" value="2"/>
</dbReference>
<dbReference type="InterPro" id="IPR013106">
    <property type="entry name" value="Ig_V-set"/>
</dbReference>
<organism evidence="4 5">
    <name type="scientific">Polypterus senegalus</name>
    <name type="common">Senegal bichir</name>
    <dbReference type="NCBI Taxonomy" id="55291"/>
    <lineage>
        <taxon>Eukaryota</taxon>
        <taxon>Metazoa</taxon>
        <taxon>Chordata</taxon>
        <taxon>Craniata</taxon>
        <taxon>Vertebrata</taxon>
        <taxon>Euteleostomi</taxon>
        <taxon>Actinopterygii</taxon>
        <taxon>Polypteriformes</taxon>
        <taxon>Polypteridae</taxon>
        <taxon>Polypterus</taxon>
    </lineage>
</organism>
<feature type="non-terminal residue" evidence="4">
    <location>
        <position position="446"/>
    </location>
</feature>
<dbReference type="PROSITE" id="PS00290">
    <property type="entry name" value="IG_MHC"/>
    <property type="match status" value="1"/>
</dbReference>
<dbReference type="PANTHER" id="PTHR23411">
    <property type="entry name" value="TAPASIN"/>
    <property type="match status" value="1"/>
</dbReference>
<dbReference type="InterPro" id="IPR050380">
    <property type="entry name" value="Immune_Resp_Modulators"/>
</dbReference>
<keyword evidence="2" id="KW-1133">Transmembrane helix</keyword>
<sequence length="446" mass="50200">MLKEVHKVHCTLIEEHTYSGERGLEIEYLRRNAMLLLKSPLTEEDWQRHMREIAAANIISFIVKDAAVDISQHADDDIDNLLCEIKRYSTAGIQVHWPGPATRNDNVESWFSCTIKHKDEKFIVTSFLKQLPSPLGQGEEDTAKVQDYNSVKPIRDQETLVLAAVFIVYTRTPTIQQSLTRDATLDCGFEVDHSPADVMVEWRFQHKGERKKLFSYSTRTGTAETLAKGASVSVKKIPKGVASLHLSSITIGNEGAYVCSVYVPPLYGSHDLQLEVIESPMVTIHSSQELVLQEGDTEKLVCEINGYYPLDVEVEWLREVPGKHLLPFVVKNVLFTSHRHYNNGTFGISAFFLLHASLIDDGVVYTCRVSHISLRVPIRKKITVHVKAKEARKVSMAAVLYGAVLTVISFNITINSIAMRSEMLLQSLEKFISFVEVNYLTLAHGC</sequence>
<dbReference type="InterPro" id="IPR013783">
    <property type="entry name" value="Ig-like_fold"/>
</dbReference>
<keyword evidence="1" id="KW-0393">Immunoglobulin domain</keyword>
<keyword evidence="2" id="KW-0472">Membrane</keyword>
<dbReference type="InterPro" id="IPR007110">
    <property type="entry name" value="Ig-like_dom"/>
</dbReference>
<dbReference type="SMART" id="SM00407">
    <property type="entry name" value="IGc1"/>
    <property type="match status" value="1"/>
</dbReference>
<evidence type="ECO:0000256" key="2">
    <source>
        <dbReference type="SAM" id="Phobius"/>
    </source>
</evidence>
<dbReference type="SUPFAM" id="SSF48726">
    <property type="entry name" value="Immunoglobulin"/>
    <property type="match status" value="2"/>
</dbReference>
<feature type="domain" description="Ig-like" evidence="3">
    <location>
        <begin position="280"/>
        <end position="383"/>
    </location>
</feature>